<dbReference type="PANTHER" id="PTHR34047:SF8">
    <property type="entry name" value="PROTEIN YKFC"/>
    <property type="match status" value="1"/>
</dbReference>
<evidence type="ECO:0000259" key="2">
    <source>
        <dbReference type="PROSITE" id="PS50878"/>
    </source>
</evidence>
<evidence type="ECO:0000313" key="3">
    <source>
        <dbReference type="EMBL" id="HAT1597671.1"/>
    </source>
</evidence>
<protein>
    <recommendedName>
        <fullName evidence="2">Reverse transcriptase domain-containing protein</fullName>
    </recommendedName>
</protein>
<comment type="similarity">
    <text evidence="1">Belongs to the bacterial reverse transcriptase family.</text>
</comment>
<dbReference type="InterPro" id="IPR051083">
    <property type="entry name" value="GrpII_Intron_Splice-Mob/Def"/>
</dbReference>
<dbReference type="PANTHER" id="PTHR34047">
    <property type="entry name" value="NUCLEAR INTRON MATURASE 1, MITOCHONDRIAL-RELATED"/>
    <property type="match status" value="1"/>
</dbReference>
<dbReference type="Pfam" id="PF00078">
    <property type="entry name" value="RVT_1"/>
    <property type="match status" value="1"/>
</dbReference>
<dbReference type="EMBL" id="DACSEI010000054">
    <property type="protein sequence ID" value="HAT1597671.1"/>
    <property type="molecule type" value="Genomic_DNA"/>
</dbReference>
<dbReference type="InterPro" id="IPR043502">
    <property type="entry name" value="DNA/RNA_pol_sf"/>
</dbReference>
<evidence type="ECO:0000313" key="4">
    <source>
        <dbReference type="Proteomes" id="UP000861567"/>
    </source>
</evidence>
<sequence length="402" mass="47606">MNKINAPTLLQGNDKIELADLFEAYADCRINKRNTMNALSFELDYEHELIALWEEINTGDYAPVRSIAFIVDQPVKREIFAADFRDRVVHHLLINKLNHLFERTFIYDSYACRKGRGTHFGIRRIDRFIRQCSQNYSKDCYVLRLDIQGFFMAIDKRILWSKLRDLITNQYQQPDKDRILHLCHKILSNNPTKNCFIKGRRHNWRDLPPDKSLFYSAPACGLPIGNLTSQIFANVYLNALDHFVKRDLGMRYYGRYVDDFVLVHPDHEYLKALIPRIADFLQSRLKLTLHPRKVYLQHYSKGVHFLGMIIKPNRIKSGKRMRGNFYDAIMRHNKLTQERKPTKEEQAAFLCSMNSYLGILKHYNTYHLRKRMLIKHLSAWWWNLMFFSGGCAKLVAKQRTVR</sequence>
<evidence type="ECO:0000256" key="1">
    <source>
        <dbReference type="ARBA" id="ARBA00034120"/>
    </source>
</evidence>
<dbReference type="SUPFAM" id="SSF56672">
    <property type="entry name" value="DNA/RNA polymerases"/>
    <property type="match status" value="1"/>
</dbReference>
<comment type="caution">
    <text evidence="3">The sequence shown here is derived from an EMBL/GenBank/DDBJ whole genome shotgun (WGS) entry which is preliminary data.</text>
</comment>
<proteinExistence type="inferred from homology"/>
<dbReference type="AlphaFoldDB" id="A0AAN5R6E8"/>
<name>A0AAN5R6E8_LEGPN</name>
<dbReference type="InterPro" id="IPR000477">
    <property type="entry name" value="RT_dom"/>
</dbReference>
<organism evidence="3 4">
    <name type="scientific">Legionella pneumophila</name>
    <dbReference type="NCBI Taxonomy" id="446"/>
    <lineage>
        <taxon>Bacteria</taxon>
        <taxon>Pseudomonadati</taxon>
        <taxon>Pseudomonadota</taxon>
        <taxon>Gammaproteobacteria</taxon>
        <taxon>Legionellales</taxon>
        <taxon>Legionellaceae</taxon>
        <taxon>Legionella</taxon>
    </lineage>
</organism>
<feature type="domain" description="Reverse transcriptase" evidence="2">
    <location>
        <begin position="1"/>
        <end position="310"/>
    </location>
</feature>
<dbReference type="CDD" id="cd01651">
    <property type="entry name" value="RT_G2_intron"/>
    <property type="match status" value="1"/>
</dbReference>
<dbReference type="PROSITE" id="PS50878">
    <property type="entry name" value="RT_POL"/>
    <property type="match status" value="1"/>
</dbReference>
<accession>A0AAN5R6E8</accession>
<reference evidence="3" key="1">
    <citation type="journal article" date="2018" name="Genome Biol.">
        <title>SKESA: strategic k-mer extension for scrupulous assemblies.</title>
        <authorList>
            <person name="Souvorov A."/>
            <person name="Agarwala R."/>
            <person name="Lipman D.J."/>
        </authorList>
    </citation>
    <scope>NUCLEOTIDE SEQUENCE</scope>
    <source>
        <strain evidence="3">D3612</strain>
    </source>
</reference>
<dbReference type="Proteomes" id="UP000861567">
    <property type="component" value="Unassembled WGS sequence"/>
</dbReference>
<gene>
    <name evidence="3" type="ORF">I8Y58_002935</name>
</gene>
<reference evidence="3" key="2">
    <citation type="submission" date="2020-11" db="EMBL/GenBank/DDBJ databases">
        <authorList>
            <consortium name="NCBI Pathogen Detection Project"/>
        </authorList>
    </citation>
    <scope>NUCLEOTIDE SEQUENCE</scope>
    <source>
        <strain evidence="3">D3612</strain>
    </source>
</reference>